<dbReference type="AlphaFoldDB" id="A0A0A6UVB3"/>
<dbReference type="GO" id="GO:0030246">
    <property type="term" value="F:carbohydrate binding"/>
    <property type="evidence" value="ECO:0007669"/>
    <property type="project" value="InterPro"/>
</dbReference>
<keyword evidence="6" id="KW-1185">Reference proteome</keyword>
<evidence type="ECO:0000313" key="6">
    <source>
        <dbReference type="Proteomes" id="UP000054537"/>
    </source>
</evidence>
<evidence type="ECO:0000256" key="2">
    <source>
        <dbReference type="ARBA" id="ARBA00012595"/>
    </source>
</evidence>
<gene>
    <name evidence="5" type="ORF">MB27_05890</name>
</gene>
<sequence length="221" mass="22151">MITGAVLAGIAAVTAVGTPASAAPATGSLAGKVVDTTGAALDGAPVHIYTEGGFWDPVASVTTDATGRFLAPGLAAGSYEIQIGLAGGWSVWAPGDTEVREESTKYQVVSRRTTRVASTVPAPGKITGKVTTPAGEPAAGVYIGIQAIDTGAGVEAFTAADGSYTARVDPSHSYVVYFSNGEVSQYSPGAPDLSSAARYQVAPGQTLQVDEQLLPAPVPVG</sequence>
<dbReference type="InterPro" id="IPR013783">
    <property type="entry name" value="Ig-like_fold"/>
</dbReference>
<organism evidence="5 6">
    <name type="scientific">Actinoplanes utahensis</name>
    <dbReference type="NCBI Taxonomy" id="1869"/>
    <lineage>
        <taxon>Bacteria</taxon>
        <taxon>Bacillati</taxon>
        <taxon>Actinomycetota</taxon>
        <taxon>Actinomycetes</taxon>
        <taxon>Micromonosporales</taxon>
        <taxon>Micromonosporaceae</taxon>
        <taxon>Actinoplanes</taxon>
    </lineage>
</organism>
<dbReference type="GO" id="GO:0004556">
    <property type="term" value="F:alpha-amylase activity"/>
    <property type="evidence" value="ECO:0007669"/>
    <property type="project" value="UniProtKB-EC"/>
</dbReference>
<evidence type="ECO:0000313" key="5">
    <source>
        <dbReference type="EMBL" id="KHD78359.1"/>
    </source>
</evidence>
<dbReference type="GO" id="GO:0005975">
    <property type="term" value="P:carbohydrate metabolic process"/>
    <property type="evidence" value="ECO:0007669"/>
    <property type="project" value="UniProtKB-ARBA"/>
</dbReference>
<evidence type="ECO:0000256" key="1">
    <source>
        <dbReference type="ARBA" id="ARBA00000548"/>
    </source>
</evidence>
<dbReference type="OrthoDB" id="3771655at2"/>
<dbReference type="Proteomes" id="UP000054537">
    <property type="component" value="Unassembled WGS sequence"/>
</dbReference>
<reference evidence="5 6" key="1">
    <citation type="submission" date="2014-10" db="EMBL/GenBank/DDBJ databases">
        <title>Draft genome sequence of Actinoplanes utahensis NRRL 12052.</title>
        <authorList>
            <person name="Velasco-Bucheli B."/>
            <person name="del Cerro C."/>
            <person name="Hormigo D."/>
            <person name="Garcia J.L."/>
            <person name="Acebal C."/>
            <person name="Arroyo M."/>
            <person name="de la Mata I."/>
        </authorList>
    </citation>
    <scope>NUCLEOTIDE SEQUENCE [LARGE SCALE GENOMIC DNA]</scope>
    <source>
        <strain evidence="5 6">NRRL 12052</strain>
    </source>
</reference>
<name>A0A0A6UVB3_ACTUT</name>
<evidence type="ECO:0000256" key="3">
    <source>
        <dbReference type="ARBA" id="ARBA00030238"/>
    </source>
</evidence>
<dbReference type="SUPFAM" id="SSF49452">
    <property type="entry name" value="Starch-binding domain-like"/>
    <property type="match status" value="2"/>
</dbReference>
<feature type="signal peptide" evidence="4">
    <location>
        <begin position="1"/>
        <end position="22"/>
    </location>
</feature>
<comment type="catalytic activity">
    <reaction evidence="1">
        <text>Endohydrolysis of (1-&gt;4)-alpha-D-glucosidic linkages in polysaccharides containing three or more (1-&gt;4)-alpha-linked D-glucose units.</text>
        <dbReference type="EC" id="3.2.1.1"/>
    </reaction>
</comment>
<feature type="chain" id="PRO_5002033038" description="alpha-amylase" evidence="4">
    <location>
        <begin position="23"/>
        <end position="221"/>
    </location>
</feature>
<dbReference type="Pfam" id="PF13620">
    <property type="entry name" value="CarboxypepD_reg"/>
    <property type="match status" value="2"/>
</dbReference>
<dbReference type="EMBL" id="JRTT01000005">
    <property type="protein sequence ID" value="KHD78359.1"/>
    <property type="molecule type" value="Genomic_DNA"/>
</dbReference>
<keyword evidence="4" id="KW-0732">Signal</keyword>
<proteinExistence type="predicted"/>
<accession>A0A0A6UVB3</accession>
<dbReference type="Gene3D" id="2.60.40.1120">
    <property type="entry name" value="Carboxypeptidase-like, regulatory domain"/>
    <property type="match status" value="1"/>
</dbReference>
<dbReference type="EC" id="3.2.1.1" evidence="2"/>
<comment type="caution">
    <text evidence="5">The sequence shown here is derived from an EMBL/GenBank/DDBJ whole genome shotgun (WGS) entry which is preliminary data.</text>
</comment>
<protein>
    <recommendedName>
        <fullName evidence="2">alpha-amylase</fullName>
        <ecNumber evidence="2">3.2.1.1</ecNumber>
    </recommendedName>
    <alternativeName>
        <fullName evidence="3">1,4-alpha-D-glucan glucanohydrolase</fullName>
    </alternativeName>
</protein>
<dbReference type="RefSeq" id="WP_043523042.1">
    <property type="nucleotide sequence ID" value="NZ_BAABKU010000002.1"/>
</dbReference>
<evidence type="ECO:0000256" key="4">
    <source>
        <dbReference type="SAM" id="SignalP"/>
    </source>
</evidence>
<dbReference type="Gene3D" id="2.60.40.10">
    <property type="entry name" value="Immunoglobulins"/>
    <property type="match status" value="1"/>
</dbReference>
<dbReference type="InterPro" id="IPR013784">
    <property type="entry name" value="Carb-bd-like_fold"/>
</dbReference>
<dbReference type="STRING" id="1869.MB27_05890"/>